<name>A0A344LSX0_9FLAO</name>
<dbReference type="EMBL" id="CP030261">
    <property type="protein sequence ID" value="AXB57012.1"/>
    <property type="molecule type" value="Genomic_DNA"/>
</dbReference>
<sequence length="68" mass="8172">MNFMHLICSFSFFGASYAFYKIHKLWKKDVTENDKLYKFQIKGKTFEHWLLIGMLIIIGIVYFFKALP</sequence>
<organism evidence="2 3">
    <name type="scientific">Flavobacterium fluviale</name>
    <dbReference type="NCBI Taxonomy" id="2249356"/>
    <lineage>
        <taxon>Bacteria</taxon>
        <taxon>Pseudomonadati</taxon>
        <taxon>Bacteroidota</taxon>
        <taxon>Flavobacteriia</taxon>
        <taxon>Flavobacteriales</taxon>
        <taxon>Flavobacteriaceae</taxon>
        <taxon>Flavobacterium</taxon>
    </lineage>
</organism>
<keyword evidence="1" id="KW-0812">Transmembrane</keyword>
<accession>A0A344LSX0</accession>
<keyword evidence="3" id="KW-1185">Reference proteome</keyword>
<dbReference type="Proteomes" id="UP000251561">
    <property type="component" value="Chromosome"/>
</dbReference>
<keyword evidence="1" id="KW-1133">Transmembrane helix</keyword>
<gene>
    <name evidence="2" type="ORF">HYN86_10555</name>
</gene>
<feature type="transmembrane region" description="Helical" evidence="1">
    <location>
        <begin position="46"/>
        <end position="64"/>
    </location>
</feature>
<proteinExistence type="predicted"/>
<evidence type="ECO:0000313" key="3">
    <source>
        <dbReference type="Proteomes" id="UP000251561"/>
    </source>
</evidence>
<keyword evidence="1" id="KW-0472">Membrane</keyword>
<protein>
    <submittedName>
        <fullName evidence="2">Uncharacterized protein</fullName>
    </submittedName>
</protein>
<evidence type="ECO:0000313" key="2">
    <source>
        <dbReference type="EMBL" id="AXB57012.1"/>
    </source>
</evidence>
<evidence type="ECO:0000256" key="1">
    <source>
        <dbReference type="SAM" id="Phobius"/>
    </source>
</evidence>
<dbReference type="AlphaFoldDB" id="A0A344LSX0"/>
<reference evidence="2 3" key="1">
    <citation type="submission" date="2018-06" db="EMBL/GenBank/DDBJ databases">
        <title>Genome sequencing of Flavobacterium.</title>
        <authorList>
            <person name="Baek M.-G."/>
            <person name="Yi H."/>
        </authorList>
    </citation>
    <scope>NUCLEOTIDE SEQUENCE [LARGE SCALE GENOMIC DNA]</scope>
    <source>
        <strain evidence="2 3">HYN0086</strain>
    </source>
</reference>
<dbReference type="KEGG" id="ffl:HYN86_10555"/>